<dbReference type="Proteomes" id="UP000194318">
    <property type="component" value="Unassembled WGS sequence"/>
</dbReference>
<comment type="caution">
    <text evidence="2">The sequence shown here is derived from an EMBL/GenBank/DDBJ whole genome shotgun (WGS) entry which is preliminary data.</text>
</comment>
<sequence length="113" mass="11717">MGAAARPGSVESADAGGETPVTGLEPRGRGMAPVPYGVAPRGFAGRGPTRDLRGGTGQRRTGTDAERGQTRGGLDSYGVERTTVVRVETPDCERILVRRCSSSSGVATLTLRM</sequence>
<dbReference type="EMBL" id="MIFZ01000183">
    <property type="protein sequence ID" value="OSY52389.1"/>
    <property type="molecule type" value="Genomic_DNA"/>
</dbReference>
<name>A0A1Y2NZH3_STRFR</name>
<evidence type="ECO:0000313" key="3">
    <source>
        <dbReference type="Proteomes" id="UP000194318"/>
    </source>
</evidence>
<gene>
    <name evidence="2" type="ORF">BG846_01964</name>
</gene>
<proteinExistence type="predicted"/>
<organism evidence="2 3">
    <name type="scientific">Streptomyces fradiae ATCC 10745 = DSM 40063</name>
    <dbReference type="NCBI Taxonomy" id="1319510"/>
    <lineage>
        <taxon>Bacteria</taxon>
        <taxon>Bacillati</taxon>
        <taxon>Actinomycetota</taxon>
        <taxon>Actinomycetes</taxon>
        <taxon>Kitasatosporales</taxon>
        <taxon>Streptomycetaceae</taxon>
        <taxon>Streptomyces</taxon>
    </lineage>
</organism>
<protein>
    <submittedName>
        <fullName evidence="2">Uncharacterized protein</fullName>
    </submittedName>
</protein>
<evidence type="ECO:0000313" key="2">
    <source>
        <dbReference type="EMBL" id="OSY52389.1"/>
    </source>
</evidence>
<feature type="region of interest" description="Disordered" evidence="1">
    <location>
        <begin position="1"/>
        <end position="77"/>
    </location>
</feature>
<reference evidence="2 3" key="1">
    <citation type="submission" date="2016-09" db="EMBL/GenBank/DDBJ databases">
        <title>Streptomyces fradiae DSM40063, a candidate organism with high potential of specific P450 cytochromes.</title>
        <authorList>
            <person name="Grumaz C."/>
            <person name="Vainshtein Y."/>
            <person name="Kirstahler P."/>
            <person name="Sohn K."/>
        </authorList>
    </citation>
    <scope>NUCLEOTIDE SEQUENCE [LARGE SCALE GENOMIC DNA]</scope>
    <source>
        <strain evidence="2 3">DSM 40063</strain>
    </source>
</reference>
<accession>A0A1Y2NZH3</accession>
<dbReference type="AlphaFoldDB" id="A0A1Y2NZH3"/>
<evidence type="ECO:0000256" key="1">
    <source>
        <dbReference type="SAM" id="MobiDB-lite"/>
    </source>
</evidence>